<organism evidence="1 2">
    <name type="scientific">Parasponia andersonii</name>
    <name type="common">Sponia andersonii</name>
    <dbReference type="NCBI Taxonomy" id="3476"/>
    <lineage>
        <taxon>Eukaryota</taxon>
        <taxon>Viridiplantae</taxon>
        <taxon>Streptophyta</taxon>
        <taxon>Embryophyta</taxon>
        <taxon>Tracheophyta</taxon>
        <taxon>Spermatophyta</taxon>
        <taxon>Magnoliopsida</taxon>
        <taxon>eudicotyledons</taxon>
        <taxon>Gunneridae</taxon>
        <taxon>Pentapetalae</taxon>
        <taxon>rosids</taxon>
        <taxon>fabids</taxon>
        <taxon>Rosales</taxon>
        <taxon>Cannabaceae</taxon>
        <taxon>Parasponia</taxon>
    </lineage>
</organism>
<name>A0A2P5B1C1_PARAD</name>
<sequence length="120" mass="13564">ARDVRKKIFEVGCHSAKICKIGYHAAKMATKPSSKEVSLTDLEVQMILETVSMTDGKKAINLSNMRSDAKTRNQDLHIEIMIDRMLTDDFKSINQGEIPHPHAQLLLYPIDAHNLSKLYT</sequence>
<evidence type="ECO:0000313" key="2">
    <source>
        <dbReference type="Proteomes" id="UP000237105"/>
    </source>
</evidence>
<feature type="non-terminal residue" evidence="1">
    <location>
        <position position="1"/>
    </location>
</feature>
<protein>
    <submittedName>
        <fullName evidence="1">Uncharacterized protein</fullName>
    </submittedName>
</protein>
<dbReference type="Proteomes" id="UP000237105">
    <property type="component" value="Unassembled WGS sequence"/>
</dbReference>
<dbReference type="EMBL" id="JXTB01000389">
    <property type="protein sequence ID" value="PON42573.1"/>
    <property type="molecule type" value="Genomic_DNA"/>
</dbReference>
<proteinExistence type="predicted"/>
<dbReference type="AlphaFoldDB" id="A0A2P5B1C1"/>
<gene>
    <name evidence="1" type="ORF">PanWU01x14_280730</name>
</gene>
<reference evidence="2" key="1">
    <citation type="submission" date="2016-06" db="EMBL/GenBank/DDBJ databases">
        <title>Parallel loss of symbiosis genes in relatives of nitrogen-fixing non-legume Parasponia.</title>
        <authorList>
            <person name="Van Velzen R."/>
            <person name="Holmer R."/>
            <person name="Bu F."/>
            <person name="Rutten L."/>
            <person name="Van Zeijl A."/>
            <person name="Liu W."/>
            <person name="Santuari L."/>
            <person name="Cao Q."/>
            <person name="Sharma T."/>
            <person name="Shen D."/>
            <person name="Roswanjaya Y."/>
            <person name="Wardhani T."/>
            <person name="Kalhor M.S."/>
            <person name="Jansen J."/>
            <person name="Van den Hoogen J."/>
            <person name="Gungor B."/>
            <person name="Hartog M."/>
            <person name="Hontelez J."/>
            <person name="Verver J."/>
            <person name="Yang W.-C."/>
            <person name="Schijlen E."/>
            <person name="Repin R."/>
            <person name="Schilthuizen M."/>
            <person name="Schranz E."/>
            <person name="Heidstra R."/>
            <person name="Miyata K."/>
            <person name="Fedorova E."/>
            <person name="Kohlen W."/>
            <person name="Bisseling T."/>
            <person name="Smit S."/>
            <person name="Geurts R."/>
        </authorList>
    </citation>
    <scope>NUCLEOTIDE SEQUENCE [LARGE SCALE GENOMIC DNA]</scope>
    <source>
        <strain evidence="2">cv. WU1-14</strain>
    </source>
</reference>
<keyword evidence="2" id="KW-1185">Reference proteome</keyword>
<comment type="caution">
    <text evidence="1">The sequence shown here is derived from an EMBL/GenBank/DDBJ whole genome shotgun (WGS) entry which is preliminary data.</text>
</comment>
<accession>A0A2P5B1C1</accession>
<evidence type="ECO:0000313" key="1">
    <source>
        <dbReference type="EMBL" id="PON42573.1"/>
    </source>
</evidence>